<name>A0ABP3D4D9_9PSEU</name>
<feature type="region of interest" description="Disordered" evidence="1">
    <location>
        <begin position="48"/>
        <end position="85"/>
    </location>
</feature>
<gene>
    <name evidence="2" type="ORF">GCM10010492_19120</name>
</gene>
<evidence type="ECO:0000256" key="1">
    <source>
        <dbReference type="SAM" id="MobiDB-lite"/>
    </source>
</evidence>
<proteinExistence type="predicted"/>
<organism evidence="2 3">
    <name type="scientific">Saccharothrix mutabilis subsp. mutabilis</name>
    <dbReference type="NCBI Taxonomy" id="66855"/>
    <lineage>
        <taxon>Bacteria</taxon>
        <taxon>Bacillati</taxon>
        <taxon>Actinomycetota</taxon>
        <taxon>Actinomycetes</taxon>
        <taxon>Pseudonocardiales</taxon>
        <taxon>Pseudonocardiaceae</taxon>
        <taxon>Saccharothrix</taxon>
    </lineage>
</organism>
<feature type="compositionally biased region" description="Low complexity" evidence="1">
    <location>
        <begin position="59"/>
        <end position="69"/>
    </location>
</feature>
<protein>
    <submittedName>
        <fullName evidence="2">Uncharacterized protein</fullName>
    </submittedName>
</protein>
<dbReference type="Proteomes" id="UP001500416">
    <property type="component" value="Unassembled WGS sequence"/>
</dbReference>
<sequence length="111" mass="12348">MGDPLAIELDRCRTRIVTDVTISALRPGVPLAFTYSLVPITTVGPCMIDDPGHDDPGPDRATAAALSDADALDPDEPATPSRFRRLTVRIEDFQRRLAEHRTRLEPDERKR</sequence>
<dbReference type="EMBL" id="BAAABU010000003">
    <property type="protein sequence ID" value="GAA0221175.1"/>
    <property type="molecule type" value="Genomic_DNA"/>
</dbReference>
<accession>A0ABP3D4D9</accession>
<evidence type="ECO:0000313" key="2">
    <source>
        <dbReference type="EMBL" id="GAA0221175.1"/>
    </source>
</evidence>
<reference evidence="3" key="1">
    <citation type="journal article" date="2019" name="Int. J. Syst. Evol. Microbiol.">
        <title>The Global Catalogue of Microorganisms (GCM) 10K type strain sequencing project: providing services to taxonomists for standard genome sequencing and annotation.</title>
        <authorList>
            <consortium name="The Broad Institute Genomics Platform"/>
            <consortium name="The Broad Institute Genome Sequencing Center for Infectious Disease"/>
            <person name="Wu L."/>
            <person name="Ma J."/>
        </authorList>
    </citation>
    <scope>NUCLEOTIDE SEQUENCE [LARGE SCALE GENOMIC DNA]</scope>
    <source>
        <strain evidence="3">JCM 3380</strain>
    </source>
</reference>
<keyword evidence="3" id="KW-1185">Reference proteome</keyword>
<evidence type="ECO:0000313" key="3">
    <source>
        <dbReference type="Proteomes" id="UP001500416"/>
    </source>
</evidence>
<comment type="caution">
    <text evidence="2">The sequence shown here is derived from an EMBL/GenBank/DDBJ whole genome shotgun (WGS) entry which is preliminary data.</text>
</comment>